<feature type="non-terminal residue" evidence="2">
    <location>
        <position position="128"/>
    </location>
</feature>
<proteinExistence type="predicted"/>
<evidence type="ECO:0000313" key="3">
    <source>
        <dbReference type="Proteomes" id="UP000799777"/>
    </source>
</evidence>
<dbReference type="OrthoDB" id="3773872at2759"/>
<accession>A0A9P4H251</accession>
<keyword evidence="1" id="KW-0175">Coiled coil</keyword>
<comment type="caution">
    <text evidence="2">The sequence shown here is derived from an EMBL/GenBank/DDBJ whole genome shotgun (WGS) entry which is preliminary data.</text>
</comment>
<name>A0A9P4H251_9PLEO</name>
<reference evidence="2" key="1">
    <citation type="journal article" date="2020" name="Stud. Mycol.">
        <title>101 Dothideomycetes genomes: a test case for predicting lifestyles and emergence of pathogens.</title>
        <authorList>
            <person name="Haridas S."/>
            <person name="Albert R."/>
            <person name="Binder M."/>
            <person name="Bloem J."/>
            <person name="Labutti K."/>
            <person name="Salamov A."/>
            <person name="Andreopoulos B."/>
            <person name="Baker S."/>
            <person name="Barry K."/>
            <person name="Bills G."/>
            <person name="Bluhm B."/>
            <person name="Cannon C."/>
            <person name="Castanera R."/>
            <person name="Culley D."/>
            <person name="Daum C."/>
            <person name="Ezra D."/>
            <person name="Gonzalez J."/>
            <person name="Henrissat B."/>
            <person name="Kuo A."/>
            <person name="Liang C."/>
            <person name="Lipzen A."/>
            <person name="Lutzoni F."/>
            <person name="Magnuson J."/>
            <person name="Mondo S."/>
            <person name="Nolan M."/>
            <person name="Ohm R."/>
            <person name="Pangilinan J."/>
            <person name="Park H.-J."/>
            <person name="Ramirez L."/>
            <person name="Alfaro M."/>
            <person name="Sun H."/>
            <person name="Tritt A."/>
            <person name="Yoshinaga Y."/>
            <person name="Zwiers L.-H."/>
            <person name="Turgeon B."/>
            <person name="Goodwin S."/>
            <person name="Spatafora J."/>
            <person name="Crous P."/>
            <person name="Grigoriev I."/>
        </authorList>
    </citation>
    <scope>NUCLEOTIDE SEQUENCE</scope>
    <source>
        <strain evidence="2">CBS 110217</strain>
    </source>
</reference>
<gene>
    <name evidence="2" type="ORF">EK21DRAFT_15837</name>
</gene>
<evidence type="ECO:0000256" key="1">
    <source>
        <dbReference type="SAM" id="Coils"/>
    </source>
</evidence>
<organism evidence="2 3">
    <name type="scientific">Setomelanomma holmii</name>
    <dbReference type="NCBI Taxonomy" id="210430"/>
    <lineage>
        <taxon>Eukaryota</taxon>
        <taxon>Fungi</taxon>
        <taxon>Dikarya</taxon>
        <taxon>Ascomycota</taxon>
        <taxon>Pezizomycotina</taxon>
        <taxon>Dothideomycetes</taxon>
        <taxon>Pleosporomycetidae</taxon>
        <taxon>Pleosporales</taxon>
        <taxon>Pleosporineae</taxon>
        <taxon>Phaeosphaeriaceae</taxon>
        <taxon>Setomelanomma</taxon>
    </lineage>
</organism>
<protein>
    <submittedName>
        <fullName evidence="2">Uncharacterized protein</fullName>
    </submittedName>
</protein>
<feature type="coiled-coil region" evidence="1">
    <location>
        <begin position="80"/>
        <end position="110"/>
    </location>
</feature>
<dbReference type="AlphaFoldDB" id="A0A9P4H251"/>
<keyword evidence="3" id="KW-1185">Reference proteome</keyword>
<dbReference type="Proteomes" id="UP000799777">
    <property type="component" value="Unassembled WGS sequence"/>
</dbReference>
<sequence>LRSVIEKAMRDGEEERAHKITQQFHHVQVENELLKGENERLQEALKLKKKRKKKGKVLDLQQREEYHGGAVLWSPRKLREAQWRRRVTQQEEEQEKLQKAEMRELKAQAALFKKKQAEQKRVEREAAK</sequence>
<dbReference type="EMBL" id="ML978268">
    <property type="protein sequence ID" value="KAF2025326.1"/>
    <property type="molecule type" value="Genomic_DNA"/>
</dbReference>
<feature type="non-terminal residue" evidence="2">
    <location>
        <position position="1"/>
    </location>
</feature>
<evidence type="ECO:0000313" key="2">
    <source>
        <dbReference type="EMBL" id="KAF2025326.1"/>
    </source>
</evidence>